<sequence>MAACLICFGVSKSGSPADSISTSRPCSRMSRAAWVMARVAEGCIRVRRRANLSMPHKSRLAWQIKPFDGIKPAREYVKIKSVPRKFVKSRAEKSYCFPRVAILCPNSCRIKSLHCKEENMRHMTFEKYIGGTFIAIGLILALGQTSHAKSTPATGQSTSQVEKTEQHLSDLKPTRPAQSRSGSLMFKTDTPGRYLAAPMVRTDVQINIAGPVIRTRLSQVFENTTDEWVEGVYVFPLPENAAVDHMRMVVGGRLIEGKIKEKQQARRIYQKARAQGKKASLLEQERPNIFTASVANIGPHEKIAIQIDYQDKVKIKQGLFSLRFPMSVAPRYSPPPQALQIADRYGHTRPAILDPVLDRDRISPPVQNPAEEPIKYTRLPVSLDITLQAGFDLQDISSPYHDIRVETTDTQSRHITLKDGPVPANRDFKLEWKPRPSSEPYKAVFRQDFGDETYLLSMLTPPASTAHSERIARESIFVIDTSGSMGGTSIGQARKALTLALQHLQPEDTFNIIRFSDTHSALFLKPRPASEANIAKARRFITHLQARGGTEMYPALKDALSQVSAREGRLAQIMFITDGAIGNERQLFGLLKDELGR</sequence>
<dbReference type="PANTHER" id="PTHR45737">
    <property type="entry name" value="VON WILLEBRAND FACTOR A DOMAIN-CONTAINING PROTEIN 5A"/>
    <property type="match status" value="1"/>
</dbReference>
<feature type="non-terminal residue" evidence="4">
    <location>
        <position position="597"/>
    </location>
</feature>
<dbReference type="Pfam" id="PF08487">
    <property type="entry name" value="VIT"/>
    <property type="match status" value="1"/>
</dbReference>
<evidence type="ECO:0000259" key="3">
    <source>
        <dbReference type="PROSITE" id="PS51468"/>
    </source>
</evidence>
<feature type="region of interest" description="Disordered" evidence="1">
    <location>
        <begin position="149"/>
        <end position="186"/>
    </location>
</feature>
<reference evidence="4" key="1">
    <citation type="journal article" date="2020" name="mSystems">
        <title>Genome- and Community-Level Interaction Insights into Carbon Utilization and Element Cycling Functions of Hydrothermarchaeota in Hydrothermal Sediment.</title>
        <authorList>
            <person name="Zhou Z."/>
            <person name="Liu Y."/>
            <person name="Xu W."/>
            <person name="Pan J."/>
            <person name="Luo Z.H."/>
            <person name="Li M."/>
        </authorList>
    </citation>
    <scope>NUCLEOTIDE SEQUENCE [LARGE SCALE GENOMIC DNA]</scope>
    <source>
        <strain evidence="4">HyVt-538</strain>
    </source>
</reference>
<feature type="domain" description="VWFA" evidence="2">
    <location>
        <begin position="474"/>
        <end position="597"/>
    </location>
</feature>
<dbReference type="InterPro" id="IPR002035">
    <property type="entry name" value="VWF_A"/>
</dbReference>
<dbReference type="InterPro" id="IPR013694">
    <property type="entry name" value="VIT"/>
</dbReference>
<feature type="compositionally biased region" description="Polar residues" evidence="1">
    <location>
        <begin position="149"/>
        <end position="161"/>
    </location>
</feature>
<proteinExistence type="predicted"/>
<evidence type="ECO:0000256" key="1">
    <source>
        <dbReference type="SAM" id="MobiDB-lite"/>
    </source>
</evidence>
<gene>
    <name evidence="4" type="ORF">ENK01_01975</name>
</gene>
<dbReference type="Pfam" id="PF13519">
    <property type="entry name" value="VWA_2"/>
    <property type="match status" value="1"/>
</dbReference>
<dbReference type="EMBL" id="DROP01000133">
    <property type="protein sequence ID" value="HHI88697.1"/>
    <property type="molecule type" value="Genomic_DNA"/>
</dbReference>
<dbReference type="SUPFAM" id="SSF53300">
    <property type="entry name" value="vWA-like"/>
    <property type="match status" value="1"/>
</dbReference>
<evidence type="ECO:0000259" key="2">
    <source>
        <dbReference type="PROSITE" id="PS50234"/>
    </source>
</evidence>
<dbReference type="PANTHER" id="PTHR45737:SF6">
    <property type="entry name" value="VON WILLEBRAND FACTOR A DOMAIN-CONTAINING PROTEIN 5A"/>
    <property type="match status" value="1"/>
</dbReference>
<dbReference type="InterPro" id="IPR036465">
    <property type="entry name" value="vWFA_dom_sf"/>
</dbReference>
<protein>
    <submittedName>
        <fullName evidence="4">VWA domain-containing protein</fullName>
    </submittedName>
</protein>
<dbReference type="AlphaFoldDB" id="A0A7V5NWR5"/>
<name>A0A7V5NWR5_9PROT</name>
<organism evidence="4">
    <name type="scientific">Hellea balneolensis</name>
    <dbReference type="NCBI Taxonomy" id="287478"/>
    <lineage>
        <taxon>Bacteria</taxon>
        <taxon>Pseudomonadati</taxon>
        <taxon>Pseudomonadota</taxon>
        <taxon>Alphaproteobacteria</taxon>
        <taxon>Maricaulales</taxon>
        <taxon>Robiginitomaculaceae</taxon>
        <taxon>Hellea</taxon>
    </lineage>
</organism>
<comment type="caution">
    <text evidence="4">The sequence shown here is derived from an EMBL/GenBank/DDBJ whole genome shotgun (WGS) entry which is preliminary data.</text>
</comment>
<dbReference type="PROSITE" id="PS51468">
    <property type="entry name" value="VIT"/>
    <property type="match status" value="1"/>
</dbReference>
<dbReference type="SMART" id="SM00609">
    <property type="entry name" value="VIT"/>
    <property type="match status" value="1"/>
</dbReference>
<dbReference type="Gene3D" id="3.40.50.410">
    <property type="entry name" value="von Willebrand factor, type A domain"/>
    <property type="match status" value="1"/>
</dbReference>
<feature type="domain" description="VIT" evidence="3">
    <location>
        <begin position="183"/>
        <end position="311"/>
    </location>
</feature>
<accession>A0A7V5NWR5</accession>
<dbReference type="Proteomes" id="UP000885806">
    <property type="component" value="Unassembled WGS sequence"/>
</dbReference>
<feature type="compositionally biased region" description="Basic and acidic residues" evidence="1">
    <location>
        <begin position="162"/>
        <end position="173"/>
    </location>
</feature>
<dbReference type="PROSITE" id="PS50234">
    <property type="entry name" value="VWFA"/>
    <property type="match status" value="1"/>
</dbReference>
<evidence type="ECO:0000313" key="4">
    <source>
        <dbReference type="EMBL" id="HHI88697.1"/>
    </source>
</evidence>